<dbReference type="Proteomes" id="UP000271624">
    <property type="component" value="Unassembled WGS sequence"/>
</dbReference>
<evidence type="ECO:0000256" key="2">
    <source>
        <dbReference type="SAM" id="SignalP"/>
    </source>
</evidence>
<feature type="domain" description="Plastid division protein CDP1-like IMS" evidence="3">
    <location>
        <begin position="170"/>
        <end position="288"/>
    </location>
</feature>
<evidence type="ECO:0000259" key="3">
    <source>
        <dbReference type="Pfam" id="PF13355"/>
    </source>
</evidence>
<proteinExistence type="predicted"/>
<protein>
    <recommendedName>
        <fullName evidence="3">Plastid division protein CDP1-like IMS domain-containing protein</fullName>
    </recommendedName>
</protein>
<evidence type="ECO:0000313" key="4">
    <source>
        <dbReference type="EMBL" id="RUS94650.1"/>
    </source>
</evidence>
<keyword evidence="5" id="KW-1185">Reference proteome</keyword>
<dbReference type="Pfam" id="PF13355">
    <property type="entry name" value="ARC6-like_IMS"/>
    <property type="match status" value="1"/>
</dbReference>
<dbReference type="OrthoDB" id="518119at2"/>
<dbReference type="PROSITE" id="PS51257">
    <property type="entry name" value="PROKAR_LIPOPROTEIN"/>
    <property type="match status" value="1"/>
</dbReference>
<sequence>MKKILLSFLIFTTFGLQACPNPPEHPKPKDTILSGECPEKPEKLSAKNVQQVELKSQITKESGIVSQTKSIGYAFDAQKGQKLTYKTNESVCVWVYTPDNELLNNAVLPKAGKYTIQISAPKGSTTVELAMGLDVSDSSNNTDNSSDSNSSNLNPNSNSSPSSPITQDEAVNVVKNWQQTKRRLFASPFDRNLGSEILTGKAYGINVSNSDSSMNWLQKYNAYYTYGLQQVDSIKNFIASGNQATIEVVTTEERTLCKNSRIDREKTVSDTSRVLYNLQFEQGKWKISAYDTLEQIQKFPNPRPSC</sequence>
<feature type="signal peptide" evidence="2">
    <location>
        <begin position="1"/>
        <end position="18"/>
    </location>
</feature>
<comment type="caution">
    <text evidence="4">The sequence shown here is derived from an EMBL/GenBank/DDBJ whole genome shotgun (WGS) entry which is preliminary data.</text>
</comment>
<keyword evidence="2" id="KW-0732">Signal</keyword>
<reference evidence="4" key="2">
    <citation type="journal article" date="2019" name="Genome Biol. Evol.">
        <title>Day and night: Metabolic profiles and evolutionary relationships of six axenic non-marine cyanobacteria.</title>
        <authorList>
            <person name="Will S.E."/>
            <person name="Henke P."/>
            <person name="Boedeker C."/>
            <person name="Huang S."/>
            <person name="Brinkmann H."/>
            <person name="Rohde M."/>
            <person name="Jarek M."/>
            <person name="Friedl T."/>
            <person name="Seufert S."/>
            <person name="Schumacher M."/>
            <person name="Overmann J."/>
            <person name="Neumann-Schaal M."/>
            <person name="Petersen J."/>
        </authorList>
    </citation>
    <scope>NUCLEOTIDE SEQUENCE [LARGE SCALE GENOMIC DNA]</scope>
    <source>
        <strain evidence="4">PCC 7102</strain>
    </source>
</reference>
<accession>A0A3S5K2Y7</accession>
<dbReference type="AlphaFoldDB" id="A0A3S5K2Y7"/>
<feature type="chain" id="PRO_5030083689" description="Plastid division protein CDP1-like IMS domain-containing protein" evidence="2">
    <location>
        <begin position="19"/>
        <end position="306"/>
    </location>
</feature>
<feature type="region of interest" description="Disordered" evidence="1">
    <location>
        <begin position="135"/>
        <end position="167"/>
    </location>
</feature>
<evidence type="ECO:0000256" key="1">
    <source>
        <dbReference type="SAM" id="MobiDB-lite"/>
    </source>
</evidence>
<feature type="compositionally biased region" description="Low complexity" evidence="1">
    <location>
        <begin position="136"/>
        <end position="164"/>
    </location>
</feature>
<dbReference type="RefSeq" id="WP_127087220.1">
    <property type="nucleotide sequence ID" value="NZ_RSCL01000047.1"/>
</dbReference>
<reference evidence="4" key="1">
    <citation type="submission" date="2018-12" db="EMBL/GenBank/DDBJ databases">
        <authorList>
            <person name="Will S."/>
            <person name="Neumann-Schaal M."/>
            <person name="Henke P."/>
        </authorList>
    </citation>
    <scope>NUCLEOTIDE SEQUENCE</scope>
    <source>
        <strain evidence="4">PCC 7102</strain>
    </source>
</reference>
<gene>
    <name evidence="4" type="ORF">DSM106972_092870</name>
</gene>
<dbReference type="EMBL" id="RSCL01000047">
    <property type="protein sequence ID" value="RUS94650.1"/>
    <property type="molecule type" value="Genomic_DNA"/>
</dbReference>
<dbReference type="InterPro" id="IPR025344">
    <property type="entry name" value="CDP1-like_IMS"/>
</dbReference>
<organism evidence="4 5">
    <name type="scientific">Dulcicalothrix desertica PCC 7102</name>
    <dbReference type="NCBI Taxonomy" id="232991"/>
    <lineage>
        <taxon>Bacteria</taxon>
        <taxon>Bacillati</taxon>
        <taxon>Cyanobacteriota</taxon>
        <taxon>Cyanophyceae</taxon>
        <taxon>Nostocales</taxon>
        <taxon>Calotrichaceae</taxon>
        <taxon>Dulcicalothrix</taxon>
    </lineage>
</organism>
<name>A0A3S5K2Y7_9CYAN</name>
<evidence type="ECO:0000313" key="5">
    <source>
        <dbReference type="Proteomes" id="UP000271624"/>
    </source>
</evidence>